<accession>A0A9J6BES1</accession>
<feature type="chain" id="PRO_5039952021" description="Lipase domain-containing protein" evidence="5">
    <location>
        <begin position="18"/>
        <end position="302"/>
    </location>
</feature>
<evidence type="ECO:0000256" key="4">
    <source>
        <dbReference type="RuleBase" id="RU004262"/>
    </source>
</evidence>
<gene>
    <name evidence="7" type="ORF">PVAND_015952</name>
</gene>
<keyword evidence="3" id="KW-0964">Secreted</keyword>
<protein>
    <recommendedName>
        <fullName evidence="6">Lipase domain-containing protein</fullName>
    </recommendedName>
</protein>
<dbReference type="GO" id="GO:0017171">
    <property type="term" value="F:serine hydrolase activity"/>
    <property type="evidence" value="ECO:0007669"/>
    <property type="project" value="TreeGrafter"/>
</dbReference>
<dbReference type="Gene3D" id="3.40.50.1820">
    <property type="entry name" value="alpha/beta hydrolase"/>
    <property type="match status" value="1"/>
</dbReference>
<dbReference type="InterPro" id="IPR029058">
    <property type="entry name" value="AB_hydrolase_fold"/>
</dbReference>
<dbReference type="InterPro" id="IPR000734">
    <property type="entry name" value="TAG_lipase"/>
</dbReference>
<dbReference type="InterPro" id="IPR013818">
    <property type="entry name" value="Lipase"/>
</dbReference>
<evidence type="ECO:0000256" key="5">
    <source>
        <dbReference type="SAM" id="SignalP"/>
    </source>
</evidence>
<dbReference type="GO" id="GO:0016042">
    <property type="term" value="P:lipid catabolic process"/>
    <property type="evidence" value="ECO:0007669"/>
    <property type="project" value="TreeGrafter"/>
</dbReference>
<evidence type="ECO:0000256" key="2">
    <source>
        <dbReference type="ARBA" id="ARBA00010701"/>
    </source>
</evidence>
<keyword evidence="8" id="KW-1185">Reference proteome</keyword>
<dbReference type="Pfam" id="PF00151">
    <property type="entry name" value="Lipase"/>
    <property type="match status" value="1"/>
</dbReference>
<comment type="similarity">
    <text evidence="2 4">Belongs to the AB hydrolase superfamily. Lipase family.</text>
</comment>
<evidence type="ECO:0000256" key="3">
    <source>
        <dbReference type="ARBA" id="ARBA00022525"/>
    </source>
</evidence>
<sequence>MFVKSLIFLVLIAAISAENRFSFIFYQEPTQTTEYTVENLHTILNHPSFGRLRNTVIFHYGADQTLATPQVHDLVSAYATNGQFNYIVINYPNSGLISTGNAQSLADSITTALTNLFENGYNSGYMNLLGFGMGAQILARASRLVQSRSNRRHVVARLTGLDPWNMGPISSIQVGVLSSTDAQWVESVHTEGNQRGDLESNGHVSFFVNGGIEQPMCNQALPTARWDCSHIFALSVWAESVRARSTVFASLSCGSWSEFLSGVCNNNAVAHMGRIGSQPTARGPFFLLTNLQPPFSRNQAHP</sequence>
<dbReference type="EMBL" id="JADBJN010000004">
    <property type="protein sequence ID" value="KAG5667995.1"/>
    <property type="molecule type" value="Genomic_DNA"/>
</dbReference>
<dbReference type="PANTHER" id="PTHR11610:SF173">
    <property type="entry name" value="LIPASE DOMAIN-CONTAINING PROTEIN-RELATED"/>
    <property type="match status" value="1"/>
</dbReference>
<evidence type="ECO:0000256" key="1">
    <source>
        <dbReference type="ARBA" id="ARBA00004613"/>
    </source>
</evidence>
<name>A0A9J6BES1_POLVA</name>
<evidence type="ECO:0000259" key="6">
    <source>
        <dbReference type="Pfam" id="PF00151"/>
    </source>
</evidence>
<dbReference type="GO" id="GO:0016298">
    <property type="term" value="F:lipase activity"/>
    <property type="evidence" value="ECO:0007669"/>
    <property type="project" value="InterPro"/>
</dbReference>
<evidence type="ECO:0000313" key="8">
    <source>
        <dbReference type="Proteomes" id="UP001107558"/>
    </source>
</evidence>
<dbReference type="SUPFAM" id="SSF53474">
    <property type="entry name" value="alpha/beta-Hydrolases"/>
    <property type="match status" value="1"/>
</dbReference>
<proteinExistence type="inferred from homology"/>
<reference evidence="7" key="1">
    <citation type="submission" date="2021-03" db="EMBL/GenBank/DDBJ databases">
        <title>Chromosome level genome of the anhydrobiotic midge Polypedilum vanderplanki.</title>
        <authorList>
            <person name="Yoshida Y."/>
            <person name="Kikawada T."/>
            <person name="Gusev O."/>
        </authorList>
    </citation>
    <scope>NUCLEOTIDE SEQUENCE</scope>
    <source>
        <strain evidence="7">NIAS01</strain>
        <tissue evidence="7">Whole body or cell culture</tissue>
    </source>
</reference>
<comment type="subcellular location">
    <subcellularLocation>
        <location evidence="1">Secreted</location>
    </subcellularLocation>
</comment>
<dbReference type="OrthoDB" id="6422033at2759"/>
<dbReference type="GO" id="GO:0005615">
    <property type="term" value="C:extracellular space"/>
    <property type="evidence" value="ECO:0007669"/>
    <property type="project" value="TreeGrafter"/>
</dbReference>
<dbReference type="Proteomes" id="UP001107558">
    <property type="component" value="Chromosome 4"/>
</dbReference>
<feature type="signal peptide" evidence="5">
    <location>
        <begin position="1"/>
        <end position="17"/>
    </location>
</feature>
<evidence type="ECO:0000313" key="7">
    <source>
        <dbReference type="EMBL" id="KAG5667995.1"/>
    </source>
</evidence>
<dbReference type="AlphaFoldDB" id="A0A9J6BES1"/>
<feature type="domain" description="Lipase" evidence="6">
    <location>
        <begin position="22"/>
        <end position="295"/>
    </location>
</feature>
<organism evidence="7 8">
    <name type="scientific">Polypedilum vanderplanki</name>
    <name type="common">Sleeping chironomid midge</name>
    <dbReference type="NCBI Taxonomy" id="319348"/>
    <lineage>
        <taxon>Eukaryota</taxon>
        <taxon>Metazoa</taxon>
        <taxon>Ecdysozoa</taxon>
        <taxon>Arthropoda</taxon>
        <taxon>Hexapoda</taxon>
        <taxon>Insecta</taxon>
        <taxon>Pterygota</taxon>
        <taxon>Neoptera</taxon>
        <taxon>Endopterygota</taxon>
        <taxon>Diptera</taxon>
        <taxon>Nematocera</taxon>
        <taxon>Chironomoidea</taxon>
        <taxon>Chironomidae</taxon>
        <taxon>Chironominae</taxon>
        <taxon>Polypedilum</taxon>
        <taxon>Polypedilum</taxon>
    </lineage>
</organism>
<dbReference type="PANTHER" id="PTHR11610">
    <property type="entry name" value="LIPASE"/>
    <property type="match status" value="1"/>
</dbReference>
<comment type="caution">
    <text evidence="7">The sequence shown here is derived from an EMBL/GenBank/DDBJ whole genome shotgun (WGS) entry which is preliminary data.</text>
</comment>
<keyword evidence="5" id="KW-0732">Signal</keyword>